<name>A0A1I0JE97_9FIRM</name>
<sequence length="1131" mass="121227">MTIVILFLLYLVLPFAELAAIIVLAVLNGQKKRKIDELNRELAAARAGAAWRPENAWESAPERVPDRVWERTSESAPVSCEAENGFAVPQGVGDGLNSPSAPDFAQGYPLPAAEETLAAPGSCGAATYVPAGCVETDRGVLASMRQDTPPAPSPMRQDTPPALAPIRLDTPPAPSPIRQDTPPAPAPMRQDTPPAPAPMRQDTPPAPAPIRPDAPPAIRQGTVALVVGVVFVILAGLIFATTAWRILPDLFKVVLVLAFSGIFFGASAIADHRLNIRGTSKAFYILGSIFLFVAVLAVGFFRLLGPEFSLTGRRRYLLLLAGTVFTELALFAGLRKFTETVYAGCCLSGLTVAAALLTASFHPGRLGFALGMACYGLLVTGAAQSLARRKKESALPGILRIFPMFATINLWGISALVLIVLGTGVTTAAAAFLMAGVHLFLGLNPGRNGGDSGEMCQAYLAMFSVQLLAGLWRLIAPDTAAAGLYTVAAGLVILALLERGPVNSAAREALRLMGGVAGLLLFCGILLAGIADGGLTAHGFICMGLLTLDITLEALKSRNEALNGLHSLMTAAFLNYGIFYLPLSLNRHLLIAALVFSGLYLLGQRFKHPLASPAGELLFTVLAFGDAALLFARAVMGAGSVSRYLMAAAAVLAFAAAAESWTRRVKPLRQALPLAALGLPVLAASILEVNLGIFGIGCEELFLVYLVIFMVWDILKRDRMQIGLGVLGACLGAAYFLIHYFRGPSAAQPFYLITAAYLVVRSRGQEQRTRAISVYGAGVLALAGVHTACYPYLELAVQRRLVVLAVFAAEYLLRRVRKPAQEMEGFFQIGFAVIYIAVVMGFYRGTGPELACLPVCLAAFAAVYVLTYRRGNLNLHLLTAAAVLWLPAALISRYQIGEERVYGGTLAFLLIFGGLLRVKWRILEADERQKTGVRLDWFCVLAAPALLVMGIAAPGREWRFACILAGIACTLQYAALKPLRRAAFTAAGALAVLAFWAQPFITWPELIRLEISLIPAAVYIRCLENIWGKSRWMYNLQTGLYGLCLLALTLDAFATNRLADALILEGVCLSVLVPSCAGKCRRWAFISGGTALGVALYVTRSFWLSISWWVYLLAAGIGLILFAARNEMKKR</sequence>
<feature type="transmembrane region" description="Helical" evidence="2">
    <location>
        <begin position="509"/>
        <end position="531"/>
    </location>
</feature>
<feature type="transmembrane region" description="Helical" evidence="2">
    <location>
        <begin position="367"/>
        <end position="387"/>
    </location>
</feature>
<feature type="transmembrane region" description="Helical" evidence="2">
    <location>
        <begin position="6"/>
        <end position="27"/>
    </location>
</feature>
<feature type="transmembrane region" description="Helical" evidence="2">
    <location>
        <begin position="902"/>
        <end position="920"/>
    </location>
</feature>
<feature type="transmembrane region" description="Helical" evidence="2">
    <location>
        <begin position="537"/>
        <end position="555"/>
    </location>
</feature>
<feature type="transmembrane region" description="Helical" evidence="2">
    <location>
        <begin position="850"/>
        <end position="868"/>
    </location>
</feature>
<proteinExistence type="predicted"/>
<feature type="transmembrane region" description="Helical" evidence="2">
    <location>
        <begin position="614"/>
        <end position="635"/>
    </location>
</feature>
<reference evidence="4" key="1">
    <citation type="submission" date="2016-10" db="EMBL/GenBank/DDBJ databases">
        <authorList>
            <person name="Varghese N."/>
            <person name="Submissions S."/>
        </authorList>
    </citation>
    <scope>NUCLEOTIDE SEQUENCE [LARGE SCALE GENOMIC DNA]</scope>
    <source>
        <strain evidence="4">NLAE-zl-G277</strain>
    </source>
</reference>
<evidence type="ECO:0000313" key="3">
    <source>
        <dbReference type="EMBL" id="SEU07740.1"/>
    </source>
</evidence>
<organism evidence="3 4">
    <name type="scientific">Enterocloster lavalensis</name>
    <dbReference type="NCBI Taxonomy" id="460384"/>
    <lineage>
        <taxon>Bacteria</taxon>
        <taxon>Bacillati</taxon>
        <taxon>Bacillota</taxon>
        <taxon>Clostridia</taxon>
        <taxon>Lachnospirales</taxon>
        <taxon>Lachnospiraceae</taxon>
        <taxon>Enterocloster</taxon>
    </lineage>
</organism>
<feature type="transmembrane region" description="Helical" evidence="2">
    <location>
        <begin position="1106"/>
        <end position="1124"/>
    </location>
</feature>
<dbReference type="STRING" id="460384.SAMN05216313_12862"/>
<feature type="transmembrane region" description="Helical" evidence="2">
    <location>
        <begin position="481"/>
        <end position="497"/>
    </location>
</feature>
<feature type="transmembrane region" description="Helical" evidence="2">
    <location>
        <begin position="1039"/>
        <end position="1055"/>
    </location>
</feature>
<dbReference type="GeneID" id="93281751"/>
<keyword evidence="2" id="KW-1133">Transmembrane helix</keyword>
<feature type="transmembrane region" description="Helical" evidence="2">
    <location>
        <begin position="722"/>
        <end position="738"/>
    </location>
</feature>
<evidence type="ECO:0008006" key="5">
    <source>
        <dbReference type="Google" id="ProtNLM"/>
    </source>
</evidence>
<feature type="transmembrane region" description="Helical" evidence="2">
    <location>
        <begin position="641"/>
        <end position="658"/>
    </location>
</feature>
<protein>
    <recommendedName>
        <fullName evidence="5">DUF2339 domain-containing protein</fullName>
    </recommendedName>
</protein>
<feature type="transmembrane region" description="Helical" evidence="2">
    <location>
        <begin position="282"/>
        <end position="304"/>
    </location>
</feature>
<feature type="transmembrane region" description="Helical" evidence="2">
    <location>
        <begin position="341"/>
        <end position="361"/>
    </location>
</feature>
<dbReference type="RefSeq" id="WP_092368723.1">
    <property type="nucleotide sequence ID" value="NZ_FOIM01000028.1"/>
</dbReference>
<gene>
    <name evidence="3" type="ORF">SAMN05216313_12862</name>
</gene>
<feature type="transmembrane region" description="Helical" evidence="2">
    <location>
        <begin position="825"/>
        <end position="844"/>
    </location>
</feature>
<keyword evidence="2" id="KW-0472">Membrane</keyword>
<keyword evidence="2" id="KW-0812">Transmembrane</keyword>
<feature type="transmembrane region" description="Helical" evidence="2">
    <location>
        <begin position="983"/>
        <end position="1001"/>
    </location>
</feature>
<feature type="transmembrane region" description="Helical" evidence="2">
    <location>
        <begin position="772"/>
        <end position="790"/>
    </location>
</feature>
<feature type="transmembrane region" description="Helical" evidence="2">
    <location>
        <begin position="223"/>
        <end position="244"/>
    </location>
</feature>
<feature type="transmembrane region" description="Helical" evidence="2">
    <location>
        <begin position="693"/>
        <end position="715"/>
    </location>
</feature>
<evidence type="ECO:0000313" key="4">
    <source>
        <dbReference type="Proteomes" id="UP000198508"/>
    </source>
</evidence>
<feature type="region of interest" description="Disordered" evidence="1">
    <location>
        <begin position="144"/>
        <end position="214"/>
    </location>
</feature>
<dbReference type="EMBL" id="FOIM01000028">
    <property type="protein sequence ID" value="SEU07740.1"/>
    <property type="molecule type" value="Genomic_DNA"/>
</dbReference>
<dbReference type="AlphaFoldDB" id="A0A1I0JE97"/>
<evidence type="ECO:0000256" key="1">
    <source>
        <dbReference type="SAM" id="MobiDB-lite"/>
    </source>
</evidence>
<feature type="transmembrane region" description="Helical" evidence="2">
    <location>
        <begin position="875"/>
        <end position="896"/>
    </location>
</feature>
<feature type="transmembrane region" description="Helical" evidence="2">
    <location>
        <begin position="399"/>
        <end position="421"/>
    </location>
</feature>
<feature type="transmembrane region" description="Helical" evidence="2">
    <location>
        <begin position="958"/>
        <end position="976"/>
    </location>
</feature>
<keyword evidence="4" id="KW-1185">Reference proteome</keyword>
<dbReference type="Proteomes" id="UP000198508">
    <property type="component" value="Unassembled WGS sequence"/>
</dbReference>
<feature type="transmembrane region" description="Helical" evidence="2">
    <location>
        <begin position="250"/>
        <end position="270"/>
    </location>
</feature>
<feature type="transmembrane region" description="Helical" evidence="2">
    <location>
        <begin position="932"/>
        <end position="952"/>
    </location>
</feature>
<feature type="transmembrane region" description="Helical" evidence="2">
    <location>
        <begin position="316"/>
        <end position="334"/>
    </location>
</feature>
<evidence type="ECO:0000256" key="2">
    <source>
        <dbReference type="SAM" id="Phobius"/>
    </source>
</evidence>
<accession>A0A1I0JE97</accession>
<feature type="transmembrane region" description="Helical" evidence="2">
    <location>
        <begin position="1007"/>
        <end position="1027"/>
    </location>
</feature>
<feature type="compositionally biased region" description="Pro residues" evidence="1">
    <location>
        <begin position="204"/>
        <end position="214"/>
    </location>
</feature>